<evidence type="ECO:0000259" key="1">
    <source>
        <dbReference type="Pfam" id="PF01575"/>
    </source>
</evidence>
<dbReference type="EMBL" id="LBHU01000004">
    <property type="protein sequence ID" value="KLI62878.1"/>
    <property type="molecule type" value="Genomic_DNA"/>
</dbReference>
<accession>A0A0H0XJX1</accession>
<proteinExistence type="predicted"/>
<dbReference type="InterPro" id="IPR002539">
    <property type="entry name" value="MaoC-like_dom"/>
</dbReference>
<dbReference type="InterPro" id="IPR052342">
    <property type="entry name" value="MCH/BMMD"/>
</dbReference>
<dbReference type="Proteomes" id="UP000053455">
    <property type="component" value="Unassembled WGS sequence"/>
</dbReference>
<comment type="caution">
    <text evidence="2">The sequence shown here is derived from an EMBL/GenBank/DDBJ whole genome shotgun (WGS) entry which is preliminary data.</text>
</comment>
<sequence>MSTKRPLLKFEDLEIGLSRKSSSRTITEAEIVEFARQYDPQWFHTDPEAAKQSTFGEVVASGVHVLAIWRQLDHEINSDIDYVCGIGFDNFRLKNALRPGDTVFVTSRILSKEPSKSGKPRGTCVGYYEMRNQKDEIVLHFESINLVHTRR</sequence>
<dbReference type="Gene3D" id="3.10.129.10">
    <property type="entry name" value="Hotdog Thioesterase"/>
    <property type="match status" value="1"/>
</dbReference>
<gene>
    <name evidence="2" type="ORF">AAV99_12445</name>
</gene>
<name>A0A0H0XJX1_9SPHN</name>
<dbReference type="RefSeq" id="WP_047094395.1">
    <property type="nucleotide sequence ID" value="NZ_LBHU01000004.1"/>
</dbReference>
<feature type="domain" description="MaoC-like" evidence="1">
    <location>
        <begin position="20"/>
        <end position="115"/>
    </location>
</feature>
<dbReference type="OrthoDB" id="9797938at2"/>
<dbReference type="AlphaFoldDB" id="A0A0H0XJX1"/>
<dbReference type="Pfam" id="PF01575">
    <property type="entry name" value="MaoC_dehydratas"/>
    <property type="match status" value="1"/>
</dbReference>
<dbReference type="SUPFAM" id="SSF54637">
    <property type="entry name" value="Thioesterase/thiol ester dehydrase-isomerase"/>
    <property type="match status" value="1"/>
</dbReference>
<protein>
    <submittedName>
        <fullName evidence="2">Dehydratase</fullName>
    </submittedName>
</protein>
<reference evidence="2 3" key="1">
    <citation type="submission" date="2015-04" db="EMBL/GenBank/DDBJ databases">
        <title>The draft genome sequence of Erythrobacter marinus HWDM-33.</title>
        <authorList>
            <person name="Zhuang L."/>
            <person name="Liu Y."/>
            <person name="Shao Z."/>
        </authorList>
    </citation>
    <scope>NUCLEOTIDE SEQUENCE [LARGE SCALE GENOMIC DNA]</scope>
    <source>
        <strain evidence="2 3">HWDM-33</strain>
    </source>
</reference>
<organism evidence="2 3">
    <name type="scientific">Aurantiacibacter marinus</name>
    <dbReference type="NCBI Taxonomy" id="874156"/>
    <lineage>
        <taxon>Bacteria</taxon>
        <taxon>Pseudomonadati</taxon>
        <taxon>Pseudomonadota</taxon>
        <taxon>Alphaproteobacteria</taxon>
        <taxon>Sphingomonadales</taxon>
        <taxon>Erythrobacteraceae</taxon>
        <taxon>Aurantiacibacter</taxon>
    </lineage>
</organism>
<dbReference type="STRING" id="874156.GCA_001021555_02572"/>
<dbReference type="InterPro" id="IPR029069">
    <property type="entry name" value="HotDog_dom_sf"/>
</dbReference>
<keyword evidence="3" id="KW-1185">Reference proteome</keyword>
<dbReference type="PATRIC" id="fig|874156.12.peg.2561"/>
<evidence type="ECO:0000313" key="3">
    <source>
        <dbReference type="Proteomes" id="UP000053455"/>
    </source>
</evidence>
<evidence type="ECO:0000313" key="2">
    <source>
        <dbReference type="EMBL" id="KLI62878.1"/>
    </source>
</evidence>
<dbReference type="PANTHER" id="PTHR43664">
    <property type="entry name" value="MONOAMINE OXIDASE-RELATED"/>
    <property type="match status" value="1"/>
</dbReference>
<dbReference type="PANTHER" id="PTHR43664:SF1">
    <property type="entry name" value="BETA-METHYLMALYL-COA DEHYDRATASE"/>
    <property type="match status" value="1"/>
</dbReference>